<feature type="transmembrane region" description="Helical" evidence="6">
    <location>
        <begin position="42"/>
        <end position="61"/>
    </location>
</feature>
<feature type="transmembrane region" description="Helical" evidence="6">
    <location>
        <begin position="154"/>
        <end position="176"/>
    </location>
</feature>
<evidence type="ECO:0000313" key="9">
    <source>
        <dbReference type="Proteomes" id="UP000598174"/>
    </source>
</evidence>
<accession>A0A919J1S2</accession>
<evidence type="ECO:0000256" key="3">
    <source>
        <dbReference type="ARBA" id="ARBA00022692"/>
    </source>
</evidence>
<gene>
    <name evidence="8" type="ORF">Afe05nite_50210</name>
</gene>
<feature type="transmembrane region" description="Helical" evidence="6">
    <location>
        <begin position="126"/>
        <end position="148"/>
    </location>
</feature>
<reference evidence="8" key="1">
    <citation type="submission" date="2021-01" db="EMBL/GenBank/DDBJ databases">
        <title>Whole genome shotgun sequence of Actinoplanes ferrugineus NBRC 15555.</title>
        <authorList>
            <person name="Komaki H."/>
            <person name="Tamura T."/>
        </authorList>
    </citation>
    <scope>NUCLEOTIDE SEQUENCE</scope>
    <source>
        <strain evidence="8">NBRC 15555</strain>
    </source>
</reference>
<evidence type="ECO:0000256" key="4">
    <source>
        <dbReference type="ARBA" id="ARBA00022989"/>
    </source>
</evidence>
<keyword evidence="2" id="KW-1003">Cell membrane</keyword>
<dbReference type="InterPro" id="IPR020846">
    <property type="entry name" value="MFS_dom"/>
</dbReference>
<protein>
    <submittedName>
        <fullName evidence="8">MFS transporter</fullName>
    </submittedName>
</protein>
<dbReference type="GO" id="GO:0005886">
    <property type="term" value="C:plasma membrane"/>
    <property type="evidence" value="ECO:0007669"/>
    <property type="project" value="UniProtKB-SubCell"/>
</dbReference>
<feature type="transmembrane region" description="Helical" evidence="6">
    <location>
        <begin position="318"/>
        <end position="337"/>
    </location>
</feature>
<dbReference type="PANTHER" id="PTHR43124">
    <property type="entry name" value="PURINE EFFLUX PUMP PBUE"/>
    <property type="match status" value="1"/>
</dbReference>
<dbReference type="GO" id="GO:0022857">
    <property type="term" value="F:transmembrane transporter activity"/>
    <property type="evidence" value="ECO:0007669"/>
    <property type="project" value="InterPro"/>
</dbReference>
<feature type="domain" description="Major facilitator superfamily (MFS) profile" evidence="7">
    <location>
        <begin position="3"/>
        <end position="371"/>
    </location>
</feature>
<feature type="transmembrane region" description="Helical" evidence="6">
    <location>
        <begin position="289"/>
        <end position="306"/>
    </location>
</feature>
<dbReference type="Proteomes" id="UP000598174">
    <property type="component" value="Unassembled WGS sequence"/>
</dbReference>
<dbReference type="InterPro" id="IPR036259">
    <property type="entry name" value="MFS_trans_sf"/>
</dbReference>
<feature type="transmembrane region" description="Helical" evidence="6">
    <location>
        <begin position="202"/>
        <end position="223"/>
    </location>
</feature>
<dbReference type="Pfam" id="PF07690">
    <property type="entry name" value="MFS_1"/>
    <property type="match status" value="1"/>
</dbReference>
<evidence type="ECO:0000256" key="2">
    <source>
        <dbReference type="ARBA" id="ARBA00022475"/>
    </source>
</evidence>
<keyword evidence="3 6" id="KW-0812">Transmembrane</keyword>
<evidence type="ECO:0000256" key="1">
    <source>
        <dbReference type="ARBA" id="ARBA00004651"/>
    </source>
</evidence>
<evidence type="ECO:0000256" key="5">
    <source>
        <dbReference type="ARBA" id="ARBA00023136"/>
    </source>
</evidence>
<dbReference type="InterPro" id="IPR011701">
    <property type="entry name" value="MFS"/>
</dbReference>
<keyword evidence="4 6" id="KW-1133">Transmembrane helix</keyword>
<keyword evidence="9" id="KW-1185">Reference proteome</keyword>
<feature type="transmembrane region" description="Helical" evidence="6">
    <location>
        <begin position="235"/>
        <end position="253"/>
    </location>
</feature>
<dbReference type="PANTHER" id="PTHR43124:SF10">
    <property type="entry name" value="PURINE EFFLUX PUMP PBUE"/>
    <property type="match status" value="1"/>
</dbReference>
<feature type="transmembrane region" description="Helical" evidence="6">
    <location>
        <begin position="68"/>
        <end position="87"/>
    </location>
</feature>
<feature type="transmembrane region" description="Helical" evidence="6">
    <location>
        <begin position="93"/>
        <end position="114"/>
    </location>
</feature>
<feature type="transmembrane region" description="Helical" evidence="6">
    <location>
        <begin position="265"/>
        <end position="283"/>
    </location>
</feature>
<name>A0A919J1S2_9ACTN</name>
<dbReference type="CDD" id="cd17324">
    <property type="entry name" value="MFS_NepI_like"/>
    <property type="match status" value="1"/>
</dbReference>
<evidence type="ECO:0000256" key="6">
    <source>
        <dbReference type="SAM" id="Phobius"/>
    </source>
</evidence>
<comment type="subcellular location">
    <subcellularLocation>
        <location evidence="1">Cell membrane</location>
        <topology evidence="1">Multi-pass membrane protein</topology>
    </subcellularLocation>
</comment>
<organism evidence="8 9">
    <name type="scientific">Paractinoplanes ferrugineus</name>
    <dbReference type="NCBI Taxonomy" id="113564"/>
    <lineage>
        <taxon>Bacteria</taxon>
        <taxon>Bacillati</taxon>
        <taxon>Actinomycetota</taxon>
        <taxon>Actinomycetes</taxon>
        <taxon>Micromonosporales</taxon>
        <taxon>Micromonosporaceae</taxon>
        <taxon>Paractinoplanes</taxon>
    </lineage>
</organism>
<dbReference type="PROSITE" id="PS50850">
    <property type="entry name" value="MFS"/>
    <property type="match status" value="1"/>
</dbReference>
<keyword evidence="5 6" id="KW-0472">Membrane</keyword>
<dbReference type="Gene3D" id="1.20.1250.20">
    <property type="entry name" value="MFS general substrate transporter like domains"/>
    <property type="match status" value="1"/>
</dbReference>
<feature type="transmembrane region" description="Helical" evidence="6">
    <location>
        <begin position="343"/>
        <end position="364"/>
    </location>
</feature>
<evidence type="ECO:0000259" key="7">
    <source>
        <dbReference type="PROSITE" id="PS50850"/>
    </source>
</evidence>
<comment type="caution">
    <text evidence="8">The sequence shown here is derived from an EMBL/GenBank/DDBJ whole genome shotgun (WGS) entry which is preliminary data.</text>
</comment>
<dbReference type="SUPFAM" id="SSF103473">
    <property type="entry name" value="MFS general substrate transporter"/>
    <property type="match status" value="1"/>
</dbReference>
<proteinExistence type="predicted"/>
<sequence>MAGIGVLALCTFALGADAYLTAGLLAPISARFGSSTAAAGQLVTAFTLAYAVAAPTFAVLLTGPRRTVLACAMAAFVLANAAGALAPSLAVLFVMRIGAGAAAGVLSPLAAGTAAELVPAERRGTALSWVLAGLSAGSVAGVPAGLLLSRHSTWSAAFWLVAGCGAVALAGLLLVLPAGRPARPDVPPPLRARLTVLRDRRVTRVVAATMLQTTASLGAYTYLAAVLATRGIGDPVAHLSVWGAGGLAASLAAGPVSDRLRRPRVLAMLLLGVLAAALVAFAAGAGTPWGLVACGLWGAAGWAFVVPQQHRLLPDTAAVGANSSATYLGAAIGAALGGTAITAGLPVTFLPVAAAALALLGLAVTGATDSRSDPVPVNP</sequence>
<dbReference type="InterPro" id="IPR050189">
    <property type="entry name" value="MFS_Efflux_Transporters"/>
</dbReference>
<evidence type="ECO:0000313" key="8">
    <source>
        <dbReference type="EMBL" id="GIE13181.1"/>
    </source>
</evidence>
<dbReference type="AlphaFoldDB" id="A0A919J1S2"/>
<dbReference type="EMBL" id="BOMM01000047">
    <property type="protein sequence ID" value="GIE13181.1"/>
    <property type="molecule type" value="Genomic_DNA"/>
</dbReference>